<feature type="compositionally biased region" description="Basic and acidic residues" evidence="1">
    <location>
        <begin position="58"/>
        <end position="73"/>
    </location>
</feature>
<organism evidence="2 4">
    <name type="scientific">Cucumis melo var. makuwa</name>
    <name type="common">Oriental melon</name>
    <dbReference type="NCBI Taxonomy" id="1194695"/>
    <lineage>
        <taxon>Eukaryota</taxon>
        <taxon>Viridiplantae</taxon>
        <taxon>Streptophyta</taxon>
        <taxon>Embryophyta</taxon>
        <taxon>Tracheophyta</taxon>
        <taxon>Spermatophyta</taxon>
        <taxon>Magnoliopsida</taxon>
        <taxon>eudicotyledons</taxon>
        <taxon>Gunneridae</taxon>
        <taxon>Pentapetalae</taxon>
        <taxon>rosids</taxon>
        <taxon>fabids</taxon>
        <taxon>Cucurbitales</taxon>
        <taxon>Cucurbitaceae</taxon>
        <taxon>Benincaseae</taxon>
        <taxon>Cucumis</taxon>
    </lineage>
</organism>
<comment type="caution">
    <text evidence="2">The sequence shown here is derived from an EMBL/GenBank/DDBJ whole genome shotgun (WGS) entry which is preliminary data.</text>
</comment>
<sequence length="115" mass="13349">MLVGPTNDENINRMFEIGEVKFYYRKRWKKRLEGIEKEVLGLKEMMLEQKKAVDRMAGDIRENSSYRRRDKSGTSDGSVMKLKGRMDNSKTSTETGAGTIDRSKYKKLEMLLYVG</sequence>
<dbReference type="Proteomes" id="UP000321947">
    <property type="component" value="Unassembled WGS sequence"/>
</dbReference>
<protein>
    <submittedName>
        <fullName evidence="2">Uncharacterized protein</fullName>
    </submittedName>
</protein>
<evidence type="ECO:0000313" key="2">
    <source>
        <dbReference type="EMBL" id="KAA0060561.1"/>
    </source>
</evidence>
<evidence type="ECO:0000313" key="4">
    <source>
        <dbReference type="Proteomes" id="UP000321393"/>
    </source>
</evidence>
<dbReference type="AlphaFoldDB" id="A0A5A7V4A9"/>
<evidence type="ECO:0000313" key="3">
    <source>
        <dbReference type="EMBL" id="TYK02308.1"/>
    </source>
</evidence>
<proteinExistence type="predicted"/>
<feature type="region of interest" description="Disordered" evidence="1">
    <location>
        <begin position="58"/>
        <end position="99"/>
    </location>
</feature>
<dbReference type="EMBL" id="SSTD01015735">
    <property type="protein sequence ID" value="TYK02308.1"/>
    <property type="molecule type" value="Genomic_DNA"/>
</dbReference>
<dbReference type="EMBL" id="SSTE01005668">
    <property type="protein sequence ID" value="KAA0060561.1"/>
    <property type="molecule type" value="Genomic_DNA"/>
</dbReference>
<gene>
    <name evidence="3" type="ORF">E5676_scaffold18G001230</name>
    <name evidence="2" type="ORF">E6C27_scaffold22G004280</name>
</gene>
<name>A0A5A7V4A9_CUCMM</name>
<accession>A0A5A7V4A9</accession>
<evidence type="ECO:0000256" key="1">
    <source>
        <dbReference type="SAM" id="MobiDB-lite"/>
    </source>
</evidence>
<evidence type="ECO:0000313" key="5">
    <source>
        <dbReference type="Proteomes" id="UP000321947"/>
    </source>
</evidence>
<dbReference type="Proteomes" id="UP000321393">
    <property type="component" value="Unassembled WGS sequence"/>
</dbReference>
<reference evidence="4 5" key="1">
    <citation type="submission" date="2019-08" db="EMBL/GenBank/DDBJ databases">
        <title>Draft genome sequences of two oriental melons (Cucumis melo L. var makuwa).</title>
        <authorList>
            <person name="Kwon S.-Y."/>
        </authorList>
    </citation>
    <scope>NUCLEOTIDE SEQUENCE [LARGE SCALE GENOMIC DNA]</scope>
    <source>
        <strain evidence="5">cv. Chang Bougi</strain>
        <strain evidence="4">cv. SW 3</strain>
        <tissue evidence="2">Leaf</tissue>
    </source>
</reference>